<feature type="compositionally biased region" description="Basic and acidic residues" evidence="2">
    <location>
        <begin position="1"/>
        <end position="11"/>
    </location>
</feature>
<evidence type="ECO:0000313" key="4">
    <source>
        <dbReference type="Proteomes" id="UP001596203"/>
    </source>
</evidence>
<feature type="binding site" evidence="1">
    <location>
        <position position="132"/>
    </location>
    <ligand>
        <name>substrate</name>
    </ligand>
</feature>
<comment type="pathway">
    <text evidence="1">Amino-acid degradation; L-tryptophan degradation via kynurenine pathway; L-kynurenine from L-tryptophan: step 1/2.</text>
</comment>
<keyword evidence="1" id="KW-0823">Tryptophan catabolism</keyword>
<keyword evidence="1" id="KW-0560">Oxidoreductase</keyword>
<dbReference type="EMBL" id="JBHSPR010000060">
    <property type="protein sequence ID" value="MFC6022524.1"/>
    <property type="molecule type" value="Genomic_DNA"/>
</dbReference>
<comment type="similarity">
    <text evidence="1">Belongs to the tryptophan 2,3-dioxygenase family.</text>
</comment>
<dbReference type="RefSeq" id="WP_377432409.1">
    <property type="nucleotide sequence ID" value="NZ_JBHSPR010000060.1"/>
</dbReference>
<keyword evidence="1" id="KW-0408">Iron</keyword>
<dbReference type="Gene3D" id="1.20.58.480">
    <property type="match status" value="1"/>
</dbReference>
<evidence type="ECO:0000313" key="3">
    <source>
        <dbReference type="EMBL" id="MFC6022524.1"/>
    </source>
</evidence>
<sequence>MQRQRLPERPRVRPVNAQQRAARAAANGGEPTLELAERTPYEAYVHASTLHSLQQTLSRDPGEMSFLMVSQIMELYFGLTCFELRQARERLRDDDVWAALAPLRRAALHLEGLNAAWRGLRWMTPADFNRFRNLLGEGSGFQSAMYRNLEFLLGLKSASLARPFHRQPQVYADLVETLRAPSLWDEVIAVLARRGFDVPAGLLDRDFSVEAEPSAEVTAAWVEVYADAGPDNHLRILGETLGEIVEQFDDWRHQHLKAVRRTMGAKVGTGGSAGAAWLRRSMAREVFPELWAARTQM</sequence>
<comment type="caution">
    <text evidence="1">Lacks conserved residue(s) required for the propagation of feature annotation.</text>
</comment>
<proteinExistence type="inferred from homology"/>
<evidence type="ECO:0000256" key="1">
    <source>
        <dbReference type="HAMAP-Rule" id="MF_01972"/>
    </source>
</evidence>
<dbReference type="PANTHER" id="PTHR10138:SF0">
    <property type="entry name" value="TRYPTOPHAN 2,3-DIOXYGENASE"/>
    <property type="match status" value="1"/>
</dbReference>
<keyword evidence="1" id="KW-0349">Heme</keyword>
<feature type="region of interest" description="Disordered" evidence="2">
    <location>
        <begin position="1"/>
        <end position="30"/>
    </location>
</feature>
<dbReference type="InterPro" id="IPR004981">
    <property type="entry name" value="Trp_2_3_dOase"/>
</dbReference>
<comment type="caution">
    <text evidence="3">The sequence shown here is derived from an EMBL/GenBank/DDBJ whole genome shotgun (WGS) entry which is preliminary data.</text>
</comment>
<organism evidence="3 4">
    <name type="scientific">Plantactinospora solaniradicis</name>
    <dbReference type="NCBI Taxonomy" id="1723736"/>
    <lineage>
        <taxon>Bacteria</taxon>
        <taxon>Bacillati</taxon>
        <taxon>Actinomycetota</taxon>
        <taxon>Actinomycetes</taxon>
        <taxon>Micromonosporales</taxon>
        <taxon>Micromonosporaceae</taxon>
        <taxon>Plantactinospora</taxon>
    </lineage>
</organism>
<dbReference type="SUPFAM" id="SSF140959">
    <property type="entry name" value="Indolic compounds 2,3-dioxygenase-like"/>
    <property type="match status" value="1"/>
</dbReference>
<accession>A0ABW1KNI2</accession>
<dbReference type="InterPro" id="IPR037217">
    <property type="entry name" value="Trp/Indoleamine_2_3_dOase-like"/>
</dbReference>
<feature type="binding site" description="axial binding residue" evidence="1">
    <location>
        <position position="255"/>
    </location>
    <ligand>
        <name>heme</name>
        <dbReference type="ChEBI" id="CHEBI:30413"/>
    </ligand>
    <ligandPart>
        <name>Fe</name>
        <dbReference type="ChEBI" id="CHEBI:18248"/>
    </ligandPart>
</feature>
<feature type="compositionally biased region" description="Low complexity" evidence="2">
    <location>
        <begin position="16"/>
        <end position="29"/>
    </location>
</feature>
<protein>
    <recommendedName>
        <fullName evidence="1">Tryptophan 2,3-dioxygenase</fullName>
        <shortName evidence="1">TDO</shortName>
        <ecNumber evidence="1">1.13.11.11</ecNumber>
    </recommendedName>
    <alternativeName>
        <fullName evidence="1">Tryptamin 2,3-dioxygenase</fullName>
    </alternativeName>
    <alternativeName>
        <fullName evidence="1">Tryptophan oxygenase</fullName>
        <shortName evidence="1">TO</shortName>
        <shortName evidence="1">TRPO</shortName>
    </alternativeName>
    <alternativeName>
        <fullName evidence="1">Tryptophan pyrrolase</fullName>
    </alternativeName>
    <alternativeName>
        <fullName evidence="1">Tryptophanase</fullName>
    </alternativeName>
</protein>
<comment type="function">
    <text evidence="1">Heme-dependent dioxygenase that catalyzes the oxidative cleavage of the L-tryptophan (L-Trp) pyrrole ring and converts L-tryptophan to N-formyl-L-kynurenine. Catalyzes the oxidative cleavage of the indole moiety.</text>
</comment>
<dbReference type="Proteomes" id="UP001596203">
    <property type="component" value="Unassembled WGS sequence"/>
</dbReference>
<comment type="catalytic activity">
    <reaction evidence="1">
        <text>L-tryptophan + O2 = N-formyl-L-kynurenine</text>
        <dbReference type="Rhea" id="RHEA:24536"/>
        <dbReference type="ChEBI" id="CHEBI:15379"/>
        <dbReference type="ChEBI" id="CHEBI:57912"/>
        <dbReference type="ChEBI" id="CHEBI:58629"/>
        <dbReference type="EC" id="1.13.11.11"/>
    </reaction>
</comment>
<name>A0ABW1KNI2_9ACTN</name>
<comment type="subunit">
    <text evidence="1">Homotetramer.</text>
</comment>
<feature type="binding site" evidence="1">
    <location>
        <position position="269"/>
    </location>
    <ligand>
        <name>substrate</name>
    </ligand>
</feature>
<dbReference type="Pfam" id="PF03301">
    <property type="entry name" value="Trp_dioxygenase"/>
    <property type="match status" value="2"/>
</dbReference>
<dbReference type="EC" id="1.13.11.11" evidence="1"/>
<comment type="cofactor">
    <cofactor evidence="1">
        <name>heme</name>
        <dbReference type="ChEBI" id="CHEBI:30413"/>
    </cofactor>
    <text evidence="1">Binds 1 heme group per subunit.</text>
</comment>
<gene>
    <name evidence="1" type="primary">kynA</name>
    <name evidence="3" type="ORF">ACFP2T_41010</name>
</gene>
<keyword evidence="1" id="KW-0479">Metal-binding</keyword>
<dbReference type="PANTHER" id="PTHR10138">
    <property type="entry name" value="TRYPTOPHAN 2,3-DIOXYGENASE"/>
    <property type="match status" value="1"/>
</dbReference>
<keyword evidence="1" id="KW-0223">Dioxygenase</keyword>
<reference evidence="4" key="1">
    <citation type="journal article" date="2019" name="Int. J. Syst. Evol. Microbiol.">
        <title>The Global Catalogue of Microorganisms (GCM) 10K type strain sequencing project: providing services to taxonomists for standard genome sequencing and annotation.</title>
        <authorList>
            <consortium name="The Broad Institute Genomics Platform"/>
            <consortium name="The Broad Institute Genome Sequencing Center for Infectious Disease"/>
            <person name="Wu L."/>
            <person name="Ma J."/>
        </authorList>
    </citation>
    <scope>NUCLEOTIDE SEQUENCE [LARGE SCALE GENOMIC DNA]</scope>
    <source>
        <strain evidence="4">ZS-35-S2</strain>
    </source>
</reference>
<evidence type="ECO:0000256" key="2">
    <source>
        <dbReference type="SAM" id="MobiDB-lite"/>
    </source>
</evidence>
<dbReference type="HAMAP" id="MF_01972">
    <property type="entry name" value="T23O"/>
    <property type="match status" value="1"/>
</dbReference>
<keyword evidence="4" id="KW-1185">Reference proteome</keyword>